<dbReference type="Pfam" id="PF00453">
    <property type="entry name" value="Ribosomal_L20"/>
    <property type="match status" value="1"/>
</dbReference>
<dbReference type="RefSeq" id="YP_009589694.1">
    <property type="nucleotide sequence ID" value="NC_041644.1"/>
</dbReference>
<dbReference type="Gene3D" id="6.10.160.10">
    <property type="match status" value="1"/>
</dbReference>
<protein>
    <recommendedName>
        <fullName evidence="6 7">Large ribosomal subunit protein bL20c</fullName>
    </recommendedName>
</protein>
<evidence type="ECO:0000256" key="5">
    <source>
        <dbReference type="ARBA" id="ARBA00023274"/>
    </source>
</evidence>
<dbReference type="GO" id="GO:0009507">
    <property type="term" value="C:chloroplast"/>
    <property type="evidence" value="ECO:0007669"/>
    <property type="project" value="UniProtKB-SubCell"/>
</dbReference>
<dbReference type="EMBL" id="MH598535">
    <property type="protein sequence ID" value="QBL76277.1"/>
    <property type="molecule type" value="Genomic_DNA"/>
</dbReference>
<keyword evidence="10" id="KW-0934">Plastid</keyword>
<dbReference type="GO" id="GO:1990904">
    <property type="term" value="C:ribonucleoprotein complex"/>
    <property type="evidence" value="ECO:0007669"/>
    <property type="project" value="UniProtKB-KW"/>
</dbReference>
<comment type="function">
    <text evidence="7 9">Binds directly to 23S ribosomal RNA and is necessary for the in vitro assembly process of the 50S ribosomal subunit. It is not involved in the protein synthesizing functions of that subunit.</text>
</comment>
<dbReference type="GO" id="GO:0006412">
    <property type="term" value="P:translation"/>
    <property type="evidence" value="ECO:0007669"/>
    <property type="project" value="InterPro"/>
</dbReference>
<dbReference type="GeneID" id="39721550"/>
<dbReference type="GO" id="GO:0000027">
    <property type="term" value="P:ribosomal large subunit assembly"/>
    <property type="evidence" value="ECO:0007669"/>
    <property type="project" value="UniProtKB-UniRule"/>
</dbReference>
<evidence type="ECO:0000256" key="7">
    <source>
        <dbReference type="HAMAP-Rule" id="MF_00382"/>
    </source>
</evidence>
<accession>A0A482CKC6</accession>
<comment type="subcellular location">
    <subcellularLocation>
        <location evidence="7">Plastid</location>
        <location evidence="7">Chloroplast</location>
    </subcellularLocation>
</comment>
<organism evidence="10">
    <name type="scientific">Selaginella remotifolia</name>
    <name type="common">Spikemoss</name>
    <dbReference type="NCBI Taxonomy" id="137170"/>
    <lineage>
        <taxon>Eukaryota</taxon>
        <taxon>Viridiplantae</taxon>
        <taxon>Streptophyta</taxon>
        <taxon>Embryophyta</taxon>
        <taxon>Tracheophyta</taxon>
        <taxon>Lycopodiopsida</taxon>
        <taxon>Selaginellales</taxon>
        <taxon>Selaginellaceae</taxon>
        <taxon>Selaginella</taxon>
    </lineage>
</organism>
<keyword evidence="10" id="KW-0150">Chloroplast</keyword>
<dbReference type="HAMAP" id="MF_00382">
    <property type="entry name" value="Ribosomal_bL20"/>
    <property type="match status" value="1"/>
</dbReference>
<comment type="similarity">
    <text evidence="1 7 8">Belongs to the bacterial ribosomal protein bL20 family.</text>
</comment>
<dbReference type="NCBIfam" id="TIGR01032">
    <property type="entry name" value="rplT_bact"/>
    <property type="match status" value="1"/>
</dbReference>
<dbReference type="AlphaFoldDB" id="A0A482CKC6"/>
<geneLocation type="chloroplast" evidence="10"/>
<dbReference type="PANTHER" id="PTHR10986">
    <property type="entry name" value="39S RIBOSOMAL PROTEIN L20"/>
    <property type="match status" value="1"/>
</dbReference>
<dbReference type="GO" id="GO:0005840">
    <property type="term" value="C:ribosome"/>
    <property type="evidence" value="ECO:0007669"/>
    <property type="project" value="UniProtKB-KW"/>
</dbReference>
<evidence type="ECO:0000313" key="10">
    <source>
        <dbReference type="EMBL" id="QBL76277.1"/>
    </source>
</evidence>
<evidence type="ECO:0000256" key="2">
    <source>
        <dbReference type="ARBA" id="ARBA00022730"/>
    </source>
</evidence>
<sequence length="117" mass="13295">MTRAKRGYVARRYRKGIAKLASGFRGAHSRIARASNQQMVRALDSSRRDRYKRKGDFRRLWITRINAAARRAGVSYAELIRRLSDNQVLLNRKILSQIAVLSTAGSFTTLLGGSEER</sequence>
<evidence type="ECO:0000256" key="3">
    <source>
        <dbReference type="ARBA" id="ARBA00022884"/>
    </source>
</evidence>
<evidence type="ECO:0000256" key="4">
    <source>
        <dbReference type="ARBA" id="ARBA00022980"/>
    </source>
</evidence>
<dbReference type="Gene3D" id="1.10.1900.20">
    <property type="entry name" value="Ribosomal protein L20"/>
    <property type="match status" value="1"/>
</dbReference>
<reference evidence="10" key="2">
    <citation type="journal article" date="2019" name="J. ISSAAS">
        <title>The Unique Evolutionary Trajectory 1 and Dynamic Conformations of DR and IR/DR-coexisting Plastomes of the Early Vascular Plant Selaginellaceae (Lycophyte).</title>
        <authorList>
            <person name="Zhang H.-R."/>
            <person name="Xiang Q.-P."/>
            <person name="Zhang X.-C."/>
        </authorList>
    </citation>
    <scope>NUCLEOTIDE SEQUENCE</scope>
</reference>
<dbReference type="InterPro" id="IPR049946">
    <property type="entry name" value="RIBOSOMAL_L20_CS"/>
</dbReference>
<dbReference type="InterPro" id="IPR005813">
    <property type="entry name" value="Ribosomal_bL20"/>
</dbReference>
<dbReference type="FunFam" id="1.10.1900.20:FF:000001">
    <property type="entry name" value="50S ribosomal protein L20"/>
    <property type="match status" value="1"/>
</dbReference>
<evidence type="ECO:0000256" key="6">
    <source>
        <dbReference type="ARBA" id="ARBA00035295"/>
    </source>
</evidence>
<keyword evidence="3 7" id="KW-0694">RNA-binding</keyword>
<dbReference type="PRINTS" id="PR00062">
    <property type="entry name" value="RIBOSOMALL20"/>
</dbReference>
<proteinExistence type="inferred from homology"/>
<evidence type="ECO:0000256" key="1">
    <source>
        <dbReference type="ARBA" id="ARBA00007698"/>
    </source>
</evidence>
<dbReference type="CDD" id="cd07026">
    <property type="entry name" value="Ribosomal_L20"/>
    <property type="match status" value="1"/>
</dbReference>
<dbReference type="GO" id="GO:0019843">
    <property type="term" value="F:rRNA binding"/>
    <property type="evidence" value="ECO:0007669"/>
    <property type="project" value="UniProtKB-UniRule"/>
</dbReference>
<dbReference type="SUPFAM" id="SSF74731">
    <property type="entry name" value="Ribosomal protein L20"/>
    <property type="match status" value="1"/>
</dbReference>
<reference evidence="10" key="1">
    <citation type="submission" date="2018-07" db="EMBL/GenBank/DDBJ databases">
        <authorList>
            <person name="Zhang H."/>
            <person name="Zhang X."/>
        </authorList>
    </citation>
    <scope>NUCLEOTIDE SEQUENCE</scope>
</reference>
<keyword evidence="2 7" id="KW-0699">rRNA-binding</keyword>
<keyword evidence="4 7" id="KW-0689">Ribosomal protein</keyword>
<evidence type="ECO:0000256" key="8">
    <source>
        <dbReference type="RuleBase" id="RU000561"/>
    </source>
</evidence>
<keyword evidence="5 7" id="KW-0687">Ribonucleoprotein</keyword>
<dbReference type="InterPro" id="IPR035566">
    <property type="entry name" value="Ribosomal_protein_bL20_C"/>
</dbReference>
<gene>
    <name evidence="7 10" type="primary">rpl20</name>
</gene>
<dbReference type="GO" id="GO:0003735">
    <property type="term" value="F:structural constituent of ribosome"/>
    <property type="evidence" value="ECO:0007669"/>
    <property type="project" value="InterPro"/>
</dbReference>
<dbReference type="PROSITE" id="PS00937">
    <property type="entry name" value="RIBOSOMAL_L20"/>
    <property type="match status" value="1"/>
</dbReference>
<name>A0A482CKC6_SELRE</name>
<evidence type="ECO:0000256" key="9">
    <source>
        <dbReference type="RuleBase" id="RU004311"/>
    </source>
</evidence>